<dbReference type="PATRIC" id="fig|52689.4.peg.2840"/>
<feature type="transmembrane region" description="Helical" evidence="7">
    <location>
        <begin position="352"/>
        <end position="371"/>
    </location>
</feature>
<evidence type="ECO:0000256" key="7">
    <source>
        <dbReference type="SAM" id="Phobius"/>
    </source>
</evidence>
<feature type="transmembrane region" description="Helical" evidence="7">
    <location>
        <begin position="55"/>
        <end position="77"/>
    </location>
</feature>
<dbReference type="PANTHER" id="PTHR23517">
    <property type="entry name" value="RESISTANCE PROTEIN MDTM, PUTATIVE-RELATED-RELATED"/>
    <property type="match status" value="1"/>
</dbReference>
<gene>
    <name evidence="9" type="ORF">AKG39_16550</name>
</gene>
<feature type="transmembrane region" description="Helical" evidence="7">
    <location>
        <begin position="250"/>
        <end position="271"/>
    </location>
</feature>
<dbReference type="Gene3D" id="1.20.1250.20">
    <property type="entry name" value="MFS general substrate transporter like domains"/>
    <property type="match status" value="2"/>
</dbReference>
<feature type="transmembrane region" description="Helical" evidence="7">
    <location>
        <begin position="292"/>
        <end position="312"/>
    </location>
</feature>
<evidence type="ECO:0000313" key="9">
    <source>
        <dbReference type="EMBL" id="KNZ40630.1"/>
    </source>
</evidence>
<dbReference type="RefSeq" id="WP_050741511.1">
    <property type="nucleotide sequence ID" value="NZ_LGYO01000049.1"/>
</dbReference>
<keyword evidence="5 7" id="KW-1133">Transmembrane helix</keyword>
<feature type="transmembrane region" description="Helical" evidence="7">
    <location>
        <begin position="84"/>
        <end position="102"/>
    </location>
</feature>
<dbReference type="Pfam" id="PF07690">
    <property type="entry name" value="MFS_1"/>
    <property type="match status" value="1"/>
</dbReference>
<keyword evidence="4 7" id="KW-0812">Transmembrane</keyword>
<dbReference type="InterPro" id="IPR020846">
    <property type="entry name" value="MFS_dom"/>
</dbReference>
<dbReference type="SUPFAM" id="SSF103473">
    <property type="entry name" value="MFS general substrate transporter"/>
    <property type="match status" value="1"/>
</dbReference>
<feature type="transmembrane region" description="Helical" evidence="7">
    <location>
        <begin position="318"/>
        <end position="340"/>
    </location>
</feature>
<keyword evidence="10" id="KW-1185">Reference proteome</keyword>
<proteinExistence type="predicted"/>
<comment type="caution">
    <text evidence="9">The sequence shown here is derived from an EMBL/GenBank/DDBJ whole genome shotgun (WGS) entry which is preliminary data.</text>
</comment>
<dbReference type="AlphaFoldDB" id="A0A0L6TYI4"/>
<keyword evidence="2" id="KW-0813">Transport</keyword>
<organism evidence="9 10">
    <name type="scientific">Acetobacterium bakii</name>
    <dbReference type="NCBI Taxonomy" id="52689"/>
    <lineage>
        <taxon>Bacteria</taxon>
        <taxon>Bacillati</taxon>
        <taxon>Bacillota</taxon>
        <taxon>Clostridia</taxon>
        <taxon>Eubacteriales</taxon>
        <taxon>Eubacteriaceae</taxon>
        <taxon>Acetobacterium</taxon>
    </lineage>
</organism>
<evidence type="ECO:0000256" key="6">
    <source>
        <dbReference type="ARBA" id="ARBA00023136"/>
    </source>
</evidence>
<feature type="transmembrane region" description="Helical" evidence="7">
    <location>
        <begin position="224"/>
        <end position="244"/>
    </location>
</feature>
<dbReference type="PROSITE" id="PS50850">
    <property type="entry name" value="MFS"/>
    <property type="match status" value="1"/>
</dbReference>
<evidence type="ECO:0000256" key="4">
    <source>
        <dbReference type="ARBA" id="ARBA00022692"/>
    </source>
</evidence>
<dbReference type="CDD" id="cd06174">
    <property type="entry name" value="MFS"/>
    <property type="match status" value="1"/>
</dbReference>
<comment type="subcellular location">
    <subcellularLocation>
        <location evidence="1">Cell membrane</location>
        <topology evidence="1">Multi-pass membrane protein</topology>
    </subcellularLocation>
</comment>
<keyword evidence="3" id="KW-1003">Cell membrane</keyword>
<dbReference type="EMBL" id="LGYO01000049">
    <property type="protein sequence ID" value="KNZ40630.1"/>
    <property type="molecule type" value="Genomic_DNA"/>
</dbReference>
<dbReference type="Proteomes" id="UP000036873">
    <property type="component" value="Unassembled WGS sequence"/>
</dbReference>
<dbReference type="InterPro" id="IPR050171">
    <property type="entry name" value="MFS_Transporters"/>
</dbReference>
<dbReference type="InterPro" id="IPR011701">
    <property type="entry name" value="MFS"/>
</dbReference>
<dbReference type="InterPro" id="IPR036259">
    <property type="entry name" value="MFS_trans_sf"/>
</dbReference>
<accession>A0A0L6TYI4</accession>
<dbReference type="OrthoDB" id="9773404at2"/>
<protein>
    <submittedName>
        <fullName evidence="9">MFS transporter</fullName>
    </submittedName>
</protein>
<feature type="transmembrane region" description="Helical" evidence="7">
    <location>
        <begin position="16"/>
        <end position="35"/>
    </location>
</feature>
<evidence type="ECO:0000256" key="5">
    <source>
        <dbReference type="ARBA" id="ARBA00022989"/>
    </source>
</evidence>
<dbReference type="GO" id="GO:0005886">
    <property type="term" value="C:plasma membrane"/>
    <property type="evidence" value="ECO:0007669"/>
    <property type="project" value="UniProtKB-SubCell"/>
</dbReference>
<feature type="transmembrane region" description="Helical" evidence="7">
    <location>
        <begin position="391"/>
        <end position="410"/>
    </location>
</feature>
<feature type="transmembrane region" description="Helical" evidence="7">
    <location>
        <begin position="108"/>
        <end position="127"/>
    </location>
</feature>
<keyword evidence="6 7" id="KW-0472">Membrane</keyword>
<feature type="transmembrane region" description="Helical" evidence="7">
    <location>
        <begin position="147"/>
        <end position="167"/>
    </location>
</feature>
<evidence type="ECO:0000256" key="3">
    <source>
        <dbReference type="ARBA" id="ARBA00022475"/>
    </source>
</evidence>
<reference evidence="10" key="1">
    <citation type="submission" date="2015-07" db="EMBL/GenBank/DDBJ databases">
        <title>Draft genome sequence of Acetobacterium bakii DSM 8293, a potential psychrophilic chemical producer through syngas fermentation.</title>
        <authorList>
            <person name="Song Y."/>
            <person name="Hwang S."/>
            <person name="Cho B.-K."/>
        </authorList>
    </citation>
    <scope>NUCLEOTIDE SEQUENCE [LARGE SCALE GENOMIC DNA]</scope>
    <source>
        <strain evidence="10">DSM 8239</strain>
    </source>
</reference>
<name>A0A0L6TYI4_9FIRM</name>
<feature type="transmembrane region" description="Helical" evidence="7">
    <location>
        <begin position="179"/>
        <end position="203"/>
    </location>
</feature>
<dbReference type="STRING" id="52689.AKG39_16550"/>
<evidence type="ECO:0000256" key="1">
    <source>
        <dbReference type="ARBA" id="ARBA00004651"/>
    </source>
</evidence>
<sequence length="426" mass="46106">MNNQVVRGSELSKLRILLIILLVSFGSSVLFQIIYLRFVFYQPIIEALNITNTQLGALGGIYGLVATICYLPGGIIADKMHAKYLASAGFISTALVTFWFALLPSYNSLLIIFGLFGATSVLIFWGIRYKLVRLVSTEKSYPKNIGLSYGIYGLSGLILNFIALKVFEVSGTSAATGLVTILIISGVLNLLFGVATWFIVPIFDDEIKKEASFNINEFIEAIKHPGVWLTTASMFFIYGAYAALTYTTPYLTEIFGASLALVSIISMIRTYGISLFSAPIIGGIATKINSPAKVLVSIMALTAISGIILAFLPTTQAMLVVAIIVVLVAGFFTSGAYGIASSQFTESGVPTRIFGTATGILSVIAFLPDMFVYPMAGKWLDQNPGITGYQYIFYFIIAFSLAAVFCSLAIRIYAQKKVKLAEVGEN</sequence>
<feature type="domain" description="Major facilitator superfamily (MFS) profile" evidence="8">
    <location>
        <begin position="16"/>
        <end position="417"/>
    </location>
</feature>
<evidence type="ECO:0000313" key="10">
    <source>
        <dbReference type="Proteomes" id="UP000036873"/>
    </source>
</evidence>
<evidence type="ECO:0000256" key="2">
    <source>
        <dbReference type="ARBA" id="ARBA00022448"/>
    </source>
</evidence>
<dbReference type="GO" id="GO:0022857">
    <property type="term" value="F:transmembrane transporter activity"/>
    <property type="evidence" value="ECO:0007669"/>
    <property type="project" value="InterPro"/>
</dbReference>
<evidence type="ECO:0000259" key="8">
    <source>
        <dbReference type="PROSITE" id="PS50850"/>
    </source>
</evidence>
<dbReference type="PANTHER" id="PTHR23517:SF3">
    <property type="entry name" value="INTEGRAL MEMBRANE TRANSPORT PROTEIN"/>
    <property type="match status" value="1"/>
</dbReference>